<dbReference type="GO" id="GO:0006538">
    <property type="term" value="P:L-glutamate catabolic process"/>
    <property type="evidence" value="ECO:0007669"/>
    <property type="project" value="TreeGrafter"/>
</dbReference>
<protein>
    <submittedName>
        <fullName evidence="3">Glu/Leu/Phe/Val dehydrogenase</fullName>
    </submittedName>
</protein>
<dbReference type="InterPro" id="IPR036291">
    <property type="entry name" value="NAD(P)-bd_dom_sf"/>
</dbReference>
<evidence type="ECO:0000259" key="2">
    <source>
        <dbReference type="Pfam" id="PF00208"/>
    </source>
</evidence>
<dbReference type="GO" id="GO:0004352">
    <property type="term" value="F:glutamate dehydrogenase (NAD+) activity"/>
    <property type="evidence" value="ECO:0007669"/>
    <property type="project" value="TreeGrafter"/>
</dbReference>
<dbReference type="eggNOG" id="COG0334">
    <property type="taxonomic scope" value="Bacteria"/>
</dbReference>
<dbReference type="EMBL" id="ATHJ01000094">
    <property type="protein sequence ID" value="EPR38847.1"/>
    <property type="molecule type" value="Genomic_DNA"/>
</dbReference>
<dbReference type="InterPro" id="IPR006096">
    <property type="entry name" value="Glu/Leu/Phe/Val/Trp_DH_C"/>
</dbReference>
<proteinExistence type="predicted"/>
<keyword evidence="4" id="KW-1185">Reference proteome</keyword>
<dbReference type="SUPFAM" id="SSF51735">
    <property type="entry name" value="NAD(P)-binding Rossmann-fold domains"/>
    <property type="match status" value="1"/>
</dbReference>
<evidence type="ECO:0000313" key="3">
    <source>
        <dbReference type="EMBL" id="EPR38847.1"/>
    </source>
</evidence>
<accession>S7TNS8</accession>
<gene>
    <name evidence="3" type="ORF">dsmv_0257</name>
</gene>
<evidence type="ECO:0000313" key="4">
    <source>
        <dbReference type="Proteomes" id="UP000014977"/>
    </source>
</evidence>
<organism evidence="3 4">
    <name type="scientific">Desulfococcus multivorans DSM 2059</name>
    <dbReference type="NCBI Taxonomy" id="1121405"/>
    <lineage>
        <taxon>Bacteria</taxon>
        <taxon>Pseudomonadati</taxon>
        <taxon>Thermodesulfobacteriota</taxon>
        <taxon>Desulfobacteria</taxon>
        <taxon>Desulfobacterales</taxon>
        <taxon>Desulfococcaceae</taxon>
        <taxon>Desulfococcus</taxon>
    </lineage>
</organism>
<evidence type="ECO:0000256" key="1">
    <source>
        <dbReference type="ARBA" id="ARBA00023002"/>
    </source>
</evidence>
<dbReference type="Pfam" id="PF00208">
    <property type="entry name" value="ELFV_dehydrog"/>
    <property type="match status" value="1"/>
</dbReference>
<dbReference type="AlphaFoldDB" id="S7TNS8"/>
<keyword evidence="1" id="KW-0560">Oxidoreductase</keyword>
<reference evidence="3 4" key="1">
    <citation type="journal article" date="2013" name="Genome Announc.">
        <title>Draft genome sequences for three mercury-methylating, sulfate-reducing bacteria.</title>
        <authorList>
            <person name="Brown S.D."/>
            <person name="Hurt R.A.Jr."/>
            <person name="Gilmour C.C."/>
            <person name="Elias D.A."/>
        </authorList>
    </citation>
    <scope>NUCLEOTIDE SEQUENCE [LARGE SCALE GENOMIC DNA]</scope>
    <source>
        <strain evidence="3 4">DSM 2059</strain>
    </source>
</reference>
<dbReference type="PANTHER" id="PTHR11606">
    <property type="entry name" value="GLUTAMATE DEHYDROGENASE"/>
    <property type="match status" value="1"/>
</dbReference>
<dbReference type="RefSeq" id="WP_020876919.1">
    <property type="nucleotide sequence ID" value="NZ_ATHJ01000094.1"/>
</dbReference>
<dbReference type="Proteomes" id="UP000014977">
    <property type="component" value="Unassembled WGS sequence"/>
</dbReference>
<sequence length="158" mass="17694">MIGEQVLNPQFVGDRWMRAFGRLLLGQPDRRCDTWIPAARPDIVDDDNVHKMDTRLVVDSANIPLSRGAEKYIYDMNMICVQNVIANAGGVPCAAMEYKGMGETAKKSNPSLKKILLTKPSNKYINICLCVYGNAVEFHITCQNDVFTDEQNAKQVVQ</sequence>
<dbReference type="OrthoDB" id="9803297at2"/>
<dbReference type="Gene3D" id="3.40.50.720">
    <property type="entry name" value="NAD(P)-binding Rossmann-like Domain"/>
    <property type="match status" value="1"/>
</dbReference>
<comment type="caution">
    <text evidence="3">The sequence shown here is derived from an EMBL/GenBank/DDBJ whole genome shotgun (WGS) entry which is preliminary data.</text>
</comment>
<dbReference type="PANTHER" id="PTHR11606:SF13">
    <property type="entry name" value="GLUTAMATE DEHYDROGENASE 1, MITOCHONDRIAL"/>
    <property type="match status" value="1"/>
</dbReference>
<name>S7TNS8_DESML</name>
<dbReference type="STRING" id="897.B2D07_04775"/>
<feature type="domain" description="Glutamate/phenylalanine/leucine/valine/L-tryptophan dehydrogenase C-terminal" evidence="2">
    <location>
        <begin position="31"/>
        <end position="100"/>
    </location>
</feature>